<evidence type="ECO:0000256" key="3">
    <source>
        <dbReference type="ARBA" id="ARBA00022490"/>
    </source>
</evidence>
<dbReference type="InterPro" id="IPR000504">
    <property type="entry name" value="RRM_dom"/>
</dbReference>
<dbReference type="SMART" id="SM00360">
    <property type="entry name" value="RRM"/>
    <property type="match status" value="1"/>
</dbReference>
<feature type="region of interest" description="Disordered" evidence="5">
    <location>
        <begin position="606"/>
        <end position="686"/>
    </location>
</feature>
<proteinExistence type="inferred from homology"/>
<comment type="caution">
    <text evidence="7">The sequence shown here is derived from an EMBL/GenBank/DDBJ whole genome shotgun (WGS) entry which is preliminary data.</text>
</comment>
<keyword evidence="8" id="KW-1185">Reference proteome</keyword>
<evidence type="ECO:0000256" key="2">
    <source>
        <dbReference type="ARBA" id="ARBA00009758"/>
    </source>
</evidence>
<dbReference type="InterPro" id="IPR024792">
    <property type="entry name" value="RhoGDI_dom_sf"/>
</dbReference>
<evidence type="ECO:0000259" key="6">
    <source>
        <dbReference type="PROSITE" id="PS50102"/>
    </source>
</evidence>
<dbReference type="Gene3D" id="2.70.50.30">
    <property type="entry name" value="Coagulation Factor XIII, subunit A, domain 1"/>
    <property type="match status" value="1"/>
</dbReference>
<dbReference type="CDD" id="cd00590">
    <property type="entry name" value="RRM_SF"/>
    <property type="match status" value="1"/>
</dbReference>
<feature type="compositionally biased region" description="Polar residues" evidence="5">
    <location>
        <begin position="642"/>
        <end position="651"/>
    </location>
</feature>
<dbReference type="Gene3D" id="3.30.70.330">
    <property type="match status" value="1"/>
</dbReference>
<keyword evidence="3" id="KW-0963">Cytoplasm</keyword>
<dbReference type="Pfam" id="PF00076">
    <property type="entry name" value="RRM_1"/>
    <property type="match status" value="1"/>
</dbReference>
<dbReference type="SUPFAM" id="SSF54928">
    <property type="entry name" value="RNA-binding domain, RBD"/>
    <property type="match status" value="1"/>
</dbReference>
<feature type="domain" description="RRM" evidence="6">
    <location>
        <begin position="26"/>
        <end position="106"/>
    </location>
</feature>
<dbReference type="InterPro" id="IPR012677">
    <property type="entry name" value="Nucleotide-bd_a/b_plait_sf"/>
</dbReference>
<evidence type="ECO:0000313" key="7">
    <source>
        <dbReference type="EMBL" id="KAK8973676.1"/>
    </source>
</evidence>
<name>A0ABR2NBZ6_9ROSI</name>
<dbReference type="Pfam" id="PF02115">
    <property type="entry name" value="Rho_GDI"/>
    <property type="match status" value="1"/>
</dbReference>
<feature type="compositionally biased region" description="Basic and acidic residues" evidence="5">
    <location>
        <begin position="610"/>
        <end position="638"/>
    </location>
</feature>
<evidence type="ECO:0000256" key="4">
    <source>
        <dbReference type="PROSITE-ProRule" id="PRU00176"/>
    </source>
</evidence>
<sequence>MGRGREPQGRVVPPGVQDRARSRKGVAVFINNVSKRIHPTTLREAFSEYGKIHDVYIAFNNRKRRGLRSTFAFVRFSNVLEAMYAADLANGRLMDGFRINTFLDRGAGKHSRSLKNSGVGAPRVEKVERREVALDKGLDERTYKEALMFNRSKGDVDGVSTKIVNDCGKPSGEVGVDPLVSEVVQIGIVDKDQSWLKHCLVGHINSMYDPEFVQQVLISEGFSVKVSSWSGFYVVVQFQEEEQMDIFWDLKESVLKPWFEEIDTVESFMREQKLKVWVSLEGLPLEAWSESTLLAIGSRWGRIIQIDSDSVERKRLDKARLLLGVKCLSRIPPQIAVMLNGELYFLKVSCAAFEDEHRWIDGSRPTSAMKISPGGDDGELRKLWRGKETVEILENSENGDNSLTEFKTCGMGGTSAECVGLGAVGMSREEKHLELDIADGHSGLKEFPENLHKVGESFSTDQSNEEQLYEVQVDGGADSNMSSSHSVHIEPILDPASGLYSIKPRLFTRSKRNNMVEMCSTFINRSRRVGFSPSEIKGSKKGQEVESREDRYEVQGGKEDVGKLNQLGDLRMAEAKASLEVCESKVRIKEVEELCEVLEQRIADGSGKMGFDEEGRDDREVSETKTVKNEGKLEEHHPKIYTNASETSLSLTEVHDDDDDDDDDGEGRKLELGPRRTLKEQLEKDKEDESLMRWKEQLLGTLDFKSIEENLEPDVKILSLAIRSPGRPDILLPIPEKGNPKGLWFTLKEGSKYSLQFTFRVSNNLVSGLKYTNTVWKTGVKVDSSKEMMGTFSPKAEPYTHEVCEETTPSGMFARGNYSARSKFTDDDNKCYLEINYTFDIRKEWQ</sequence>
<dbReference type="InterPro" id="IPR014756">
    <property type="entry name" value="Ig_E-set"/>
</dbReference>
<comment type="subcellular location">
    <subcellularLocation>
        <location evidence="1">Cytoplasm</location>
    </subcellularLocation>
</comment>
<evidence type="ECO:0000313" key="8">
    <source>
        <dbReference type="Proteomes" id="UP001396334"/>
    </source>
</evidence>
<dbReference type="EMBL" id="JBBPBN010000182">
    <property type="protein sequence ID" value="KAK8973676.1"/>
    <property type="molecule type" value="Genomic_DNA"/>
</dbReference>
<feature type="compositionally biased region" description="Basic and acidic residues" evidence="5">
    <location>
        <begin position="666"/>
        <end position="686"/>
    </location>
</feature>
<organism evidence="7 8">
    <name type="scientific">Hibiscus sabdariffa</name>
    <name type="common">roselle</name>
    <dbReference type="NCBI Taxonomy" id="183260"/>
    <lineage>
        <taxon>Eukaryota</taxon>
        <taxon>Viridiplantae</taxon>
        <taxon>Streptophyta</taxon>
        <taxon>Embryophyta</taxon>
        <taxon>Tracheophyta</taxon>
        <taxon>Spermatophyta</taxon>
        <taxon>Magnoliopsida</taxon>
        <taxon>eudicotyledons</taxon>
        <taxon>Gunneridae</taxon>
        <taxon>Pentapetalae</taxon>
        <taxon>rosids</taxon>
        <taxon>malvids</taxon>
        <taxon>Malvales</taxon>
        <taxon>Malvaceae</taxon>
        <taxon>Malvoideae</taxon>
        <taxon>Hibiscus</taxon>
    </lineage>
</organism>
<feature type="region of interest" description="Disordered" evidence="5">
    <location>
        <begin position="533"/>
        <end position="552"/>
    </location>
</feature>
<dbReference type="PROSITE" id="PS50102">
    <property type="entry name" value="RRM"/>
    <property type="match status" value="1"/>
</dbReference>
<feature type="compositionally biased region" description="Basic and acidic residues" evidence="5">
    <location>
        <begin position="537"/>
        <end position="552"/>
    </location>
</feature>
<dbReference type="InterPro" id="IPR035979">
    <property type="entry name" value="RBD_domain_sf"/>
</dbReference>
<dbReference type="PANTHER" id="PTHR10980">
    <property type="entry name" value="RHO GDP-DISSOCIATION INHIBITOR"/>
    <property type="match status" value="1"/>
</dbReference>
<protein>
    <recommendedName>
        <fullName evidence="6">RRM domain-containing protein</fullName>
    </recommendedName>
</protein>
<evidence type="ECO:0000256" key="5">
    <source>
        <dbReference type="SAM" id="MobiDB-lite"/>
    </source>
</evidence>
<dbReference type="Proteomes" id="UP001396334">
    <property type="component" value="Unassembled WGS sequence"/>
</dbReference>
<reference evidence="7 8" key="1">
    <citation type="journal article" date="2024" name="G3 (Bethesda)">
        <title>Genome assembly of Hibiscus sabdariffa L. provides insights into metabolisms of medicinal natural products.</title>
        <authorList>
            <person name="Kim T."/>
        </authorList>
    </citation>
    <scope>NUCLEOTIDE SEQUENCE [LARGE SCALE GENOMIC DNA]</scope>
    <source>
        <strain evidence="7">TK-2024</strain>
        <tissue evidence="7">Old leaves</tissue>
    </source>
</reference>
<feature type="compositionally biased region" description="Acidic residues" evidence="5">
    <location>
        <begin position="655"/>
        <end position="665"/>
    </location>
</feature>
<dbReference type="SUPFAM" id="SSF81296">
    <property type="entry name" value="E set domains"/>
    <property type="match status" value="1"/>
</dbReference>
<accession>A0ABR2NBZ6</accession>
<dbReference type="InterPro" id="IPR000406">
    <property type="entry name" value="Rho_GDI"/>
</dbReference>
<keyword evidence="4" id="KW-0694">RNA-binding</keyword>
<gene>
    <name evidence="7" type="ORF">V6N11_044647</name>
</gene>
<comment type="similarity">
    <text evidence="2">Belongs to the Rho GDI family.</text>
</comment>
<dbReference type="PANTHER" id="PTHR10980:SF3">
    <property type="entry name" value="LD16419P"/>
    <property type="match status" value="1"/>
</dbReference>
<evidence type="ECO:0000256" key="1">
    <source>
        <dbReference type="ARBA" id="ARBA00004496"/>
    </source>
</evidence>